<dbReference type="InterPro" id="IPR020574">
    <property type="entry name" value="Ribosomal_uS9_CS"/>
</dbReference>
<dbReference type="RefSeq" id="XP_030537638.1">
    <property type="nucleotide sequence ID" value="XM_030681778.2"/>
</dbReference>
<dbReference type="GeneID" id="115746057"/>
<dbReference type="GO" id="GO:0003735">
    <property type="term" value="F:structural constituent of ribosome"/>
    <property type="evidence" value="ECO:0007669"/>
    <property type="project" value="InterPro"/>
</dbReference>
<evidence type="ECO:0000256" key="4">
    <source>
        <dbReference type="RuleBase" id="RU003815"/>
    </source>
</evidence>
<dbReference type="GO" id="GO:0006412">
    <property type="term" value="P:translation"/>
    <property type="evidence" value="ECO:0007669"/>
    <property type="project" value="InterPro"/>
</dbReference>
<sequence length="381" mass="42123">MLARFLPRPSNLRLLSIATSRLRSNPPPPHPHVASLLRRFSTGRGDGNGGDSRDPSLPDPWKLSGDGDAKFDRLFSEDTGRLAGFPDGTVGEEDSWLKEGETGEKNVGKDDGWLTAEGYRPWSLSEEGRDDGLFDVGEGAQAFGDDVGVGADAVKTDRSEEEEKLEKEEQELIPVLKGPNRAFGDLIAASGITDAMLDSLIALKDFEGIDGLPPLREIEDIRYEKNTTKSSRAEIERLKQEEVAKARVRQVDDKERAYGTGRRKCSIARVWVQPGDGKFTVNEKEIDVYFPMLDHRAALLRPFSETKTLGLWDVNCTVKGGGVSGQVGAIRLGISRALQNWEPGLRPSLRSAGFLTRDPRVVERKKPGKAKARKSFQWVKR</sequence>
<evidence type="ECO:0000256" key="3">
    <source>
        <dbReference type="ARBA" id="ARBA00023274"/>
    </source>
</evidence>
<dbReference type="Proteomes" id="UP000827889">
    <property type="component" value="Chromosome 7"/>
</dbReference>
<dbReference type="FunFam" id="3.30.230.10:FF:000034">
    <property type="entry name" value="30S ribosomal protein S9"/>
    <property type="match status" value="1"/>
</dbReference>
<evidence type="ECO:0000256" key="5">
    <source>
        <dbReference type="SAM" id="MobiDB-lite"/>
    </source>
</evidence>
<dbReference type="InterPro" id="IPR023035">
    <property type="entry name" value="Ribosomal_uS9_bac/plastid"/>
</dbReference>
<proteinExistence type="inferred from homology"/>
<keyword evidence="3 4" id="KW-0687">Ribonucleoprotein</keyword>
<evidence type="ECO:0000313" key="6">
    <source>
        <dbReference type="Proteomes" id="UP000827889"/>
    </source>
</evidence>
<dbReference type="InterPro" id="IPR000754">
    <property type="entry name" value="Ribosomal_uS9"/>
</dbReference>
<dbReference type="Gene3D" id="3.30.230.10">
    <property type="match status" value="1"/>
</dbReference>
<name>A0A8B8PTQ4_9MYRT</name>
<protein>
    <submittedName>
        <fullName evidence="7">30S ribosomal protein S9, mitochondrial</fullName>
    </submittedName>
</protein>
<keyword evidence="2 4" id="KW-0689">Ribosomal protein</keyword>
<dbReference type="OrthoDB" id="10254627at2759"/>
<dbReference type="PANTHER" id="PTHR21569">
    <property type="entry name" value="RIBOSOMAL PROTEIN S9"/>
    <property type="match status" value="1"/>
</dbReference>
<dbReference type="NCBIfam" id="NF001099">
    <property type="entry name" value="PRK00132.1"/>
    <property type="match status" value="1"/>
</dbReference>
<dbReference type="InterPro" id="IPR014721">
    <property type="entry name" value="Ribsml_uS5_D2-typ_fold_subgr"/>
</dbReference>
<dbReference type="Pfam" id="PF00380">
    <property type="entry name" value="Ribosomal_S9"/>
    <property type="match status" value="1"/>
</dbReference>
<reference evidence="7" key="1">
    <citation type="submission" date="2025-08" db="UniProtKB">
        <authorList>
            <consortium name="RefSeq"/>
        </authorList>
    </citation>
    <scope>IDENTIFICATION</scope>
    <source>
        <tissue evidence="7">Leaf</tissue>
    </source>
</reference>
<feature type="region of interest" description="Disordered" evidence="5">
    <location>
        <begin position="39"/>
        <end position="65"/>
    </location>
</feature>
<dbReference type="InterPro" id="IPR020568">
    <property type="entry name" value="Ribosomal_Su5_D2-typ_SF"/>
</dbReference>
<dbReference type="GO" id="GO:0003723">
    <property type="term" value="F:RNA binding"/>
    <property type="evidence" value="ECO:0007669"/>
    <property type="project" value="TreeGrafter"/>
</dbReference>
<comment type="similarity">
    <text evidence="1 4">Belongs to the universal ribosomal protein uS9 family.</text>
</comment>
<dbReference type="KEGG" id="rarg:115746057"/>
<organism evidence="6 7">
    <name type="scientific">Rhodamnia argentea</name>
    <dbReference type="NCBI Taxonomy" id="178133"/>
    <lineage>
        <taxon>Eukaryota</taxon>
        <taxon>Viridiplantae</taxon>
        <taxon>Streptophyta</taxon>
        <taxon>Embryophyta</taxon>
        <taxon>Tracheophyta</taxon>
        <taxon>Spermatophyta</taxon>
        <taxon>Magnoliopsida</taxon>
        <taxon>eudicotyledons</taxon>
        <taxon>Gunneridae</taxon>
        <taxon>Pentapetalae</taxon>
        <taxon>rosids</taxon>
        <taxon>malvids</taxon>
        <taxon>Myrtales</taxon>
        <taxon>Myrtaceae</taxon>
        <taxon>Myrtoideae</taxon>
        <taxon>Myrteae</taxon>
        <taxon>Australasian group</taxon>
        <taxon>Rhodamnia</taxon>
    </lineage>
</organism>
<dbReference type="PROSITE" id="PS00360">
    <property type="entry name" value="RIBOSOMAL_S9"/>
    <property type="match status" value="1"/>
</dbReference>
<dbReference type="GO" id="GO:0022627">
    <property type="term" value="C:cytosolic small ribosomal subunit"/>
    <property type="evidence" value="ECO:0007669"/>
    <property type="project" value="TreeGrafter"/>
</dbReference>
<keyword evidence="6" id="KW-1185">Reference proteome</keyword>
<evidence type="ECO:0000256" key="2">
    <source>
        <dbReference type="ARBA" id="ARBA00022980"/>
    </source>
</evidence>
<dbReference type="AlphaFoldDB" id="A0A8B8PTQ4"/>
<dbReference type="HAMAP" id="MF_00532_B">
    <property type="entry name" value="Ribosomal_uS9_B"/>
    <property type="match status" value="1"/>
</dbReference>
<evidence type="ECO:0000256" key="1">
    <source>
        <dbReference type="ARBA" id="ARBA00005251"/>
    </source>
</evidence>
<accession>A0A8B8PTQ4</accession>
<dbReference type="SUPFAM" id="SSF54211">
    <property type="entry name" value="Ribosomal protein S5 domain 2-like"/>
    <property type="match status" value="1"/>
</dbReference>
<evidence type="ECO:0000313" key="7">
    <source>
        <dbReference type="RefSeq" id="XP_030537638.1"/>
    </source>
</evidence>
<dbReference type="PANTHER" id="PTHR21569:SF1">
    <property type="entry name" value="SMALL RIBOSOMAL SUBUNIT PROTEIN US9M"/>
    <property type="match status" value="1"/>
</dbReference>
<gene>
    <name evidence="7" type="primary">LOC115746057</name>
</gene>